<dbReference type="InterPro" id="IPR003719">
    <property type="entry name" value="Phenazine_PhzF-like"/>
</dbReference>
<dbReference type="PIRSF" id="PIRSF016184">
    <property type="entry name" value="PhzC_PhzF"/>
    <property type="match status" value="1"/>
</dbReference>
<name>A0A365HBN9_9ACTN</name>
<dbReference type="EMBL" id="QLYX01000002">
    <property type="protein sequence ID" value="RAY16505.1"/>
    <property type="molecule type" value="Genomic_DNA"/>
</dbReference>
<dbReference type="NCBIfam" id="TIGR00654">
    <property type="entry name" value="PhzF_family"/>
    <property type="match status" value="1"/>
</dbReference>
<organism evidence="4 5">
    <name type="scientific">Actinomadura craniellae</name>
    <dbReference type="NCBI Taxonomy" id="2231787"/>
    <lineage>
        <taxon>Bacteria</taxon>
        <taxon>Bacillati</taxon>
        <taxon>Actinomycetota</taxon>
        <taxon>Actinomycetes</taxon>
        <taxon>Streptosporangiales</taxon>
        <taxon>Thermomonosporaceae</taxon>
        <taxon>Actinomadura</taxon>
    </lineage>
</organism>
<dbReference type="GO" id="GO:0005737">
    <property type="term" value="C:cytoplasm"/>
    <property type="evidence" value="ECO:0007669"/>
    <property type="project" value="TreeGrafter"/>
</dbReference>
<gene>
    <name evidence="4" type="ORF">DPM19_06475</name>
</gene>
<evidence type="ECO:0000256" key="2">
    <source>
        <dbReference type="ARBA" id="ARBA00023235"/>
    </source>
</evidence>
<keyword evidence="2" id="KW-0413">Isomerase</keyword>
<dbReference type="AlphaFoldDB" id="A0A365HBN9"/>
<proteinExistence type="inferred from homology"/>
<dbReference type="GO" id="GO:0016853">
    <property type="term" value="F:isomerase activity"/>
    <property type="evidence" value="ECO:0007669"/>
    <property type="project" value="UniProtKB-KW"/>
</dbReference>
<evidence type="ECO:0000256" key="3">
    <source>
        <dbReference type="PIRSR" id="PIRSR016184-1"/>
    </source>
</evidence>
<dbReference type="PANTHER" id="PTHR13774:SF17">
    <property type="entry name" value="PHENAZINE BIOSYNTHESIS-LIKE DOMAIN-CONTAINING PROTEIN"/>
    <property type="match status" value="1"/>
</dbReference>
<dbReference type="Proteomes" id="UP000251891">
    <property type="component" value="Unassembled WGS sequence"/>
</dbReference>
<dbReference type="OrthoDB" id="9788221at2"/>
<comment type="caution">
    <text evidence="4">The sequence shown here is derived from an EMBL/GenBank/DDBJ whole genome shotgun (WGS) entry which is preliminary data.</text>
</comment>
<sequence>MRIFVVDSFTDRPFAGNPAGVCLPEEPVGSGWMQRVAAEMRHSETAFVRPLDPPEADYELRWFTPVVEVDLCGHATLAAAHVLYETGAVSADRPIRFATRASGTLVVRRAPGGLEMDFPAASATAVEPPEGLAAALGAALRWTGRNGQDDLLAEVADAATVRALAPDLDALAAFDARGICVTAPGDATDPVDPVDFVSRFFAPRVGVPEDPVTGSAHCMLAPYWAARLGRDTLTGRQLSARGGTVKVALAGDRVLLTGAAVTFLSGVLAPAEGRVP</sequence>
<keyword evidence="5" id="KW-1185">Reference proteome</keyword>
<dbReference type="Gene3D" id="3.10.310.10">
    <property type="entry name" value="Diaminopimelate Epimerase, Chain A, domain 1"/>
    <property type="match status" value="2"/>
</dbReference>
<evidence type="ECO:0000313" key="4">
    <source>
        <dbReference type="EMBL" id="RAY16505.1"/>
    </source>
</evidence>
<protein>
    <submittedName>
        <fullName evidence="4">Oxidoreductase</fullName>
    </submittedName>
</protein>
<reference evidence="4 5" key="1">
    <citation type="submission" date="2018-06" db="EMBL/GenBank/DDBJ databases">
        <title>Actinomadura craniellae sp. nov. isolated from marine sponge Craniella sp.</title>
        <authorList>
            <person name="Li L."/>
            <person name="Xu Q.H."/>
            <person name="Lin H.W."/>
            <person name="Lu Y.H."/>
        </authorList>
    </citation>
    <scope>NUCLEOTIDE SEQUENCE [LARGE SCALE GENOMIC DNA]</scope>
    <source>
        <strain evidence="4 5">LHW63021</strain>
    </source>
</reference>
<comment type="similarity">
    <text evidence="1">Belongs to the PhzF family.</text>
</comment>
<accession>A0A365HBN9</accession>
<feature type="active site" evidence="3">
    <location>
        <position position="44"/>
    </location>
</feature>
<evidence type="ECO:0000256" key="1">
    <source>
        <dbReference type="ARBA" id="ARBA00008270"/>
    </source>
</evidence>
<evidence type="ECO:0000313" key="5">
    <source>
        <dbReference type="Proteomes" id="UP000251891"/>
    </source>
</evidence>
<dbReference type="RefSeq" id="WP_111863844.1">
    <property type="nucleotide sequence ID" value="NZ_QLYX01000002.1"/>
</dbReference>
<dbReference type="SUPFAM" id="SSF54506">
    <property type="entry name" value="Diaminopimelate epimerase-like"/>
    <property type="match status" value="1"/>
</dbReference>
<dbReference type="PANTHER" id="PTHR13774">
    <property type="entry name" value="PHENAZINE BIOSYNTHESIS PROTEIN"/>
    <property type="match status" value="1"/>
</dbReference>
<dbReference type="Pfam" id="PF02567">
    <property type="entry name" value="PhzC-PhzF"/>
    <property type="match status" value="1"/>
</dbReference>